<dbReference type="Pfam" id="PF13637">
    <property type="entry name" value="Ank_4"/>
    <property type="match status" value="1"/>
</dbReference>
<comment type="caution">
    <text evidence="1">The sequence shown here is derived from an EMBL/GenBank/DDBJ whole genome shotgun (WGS) entry which is preliminary data.</text>
</comment>
<reference evidence="1" key="1">
    <citation type="submission" date="2020-11" db="EMBL/GenBank/DDBJ databases">
        <title>Chlorella ohadii genome sequencing and assembly.</title>
        <authorList>
            <person name="Murik O."/>
            <person name="Treves H."/>
            <person name="Kedem I."/>
            <person name="Shotland Y."/>
            <person name="Kaplan A."/>
        </authorList>
    </citation>
    <scope>NUCLEOTIDE SEQUENCE</scope>
    <source>
        <strain evidence="1">1</strain>
    </source>
</reference>
<gene>
    <name evidence="1" type="ORF">COHA_006585</name>
</gene>
<evidence type="ECO:0000313" key="1">
    <source>
        <dbReference type="EMBL" id="KAI7839785.1"/>
    </source>
</evidence>
<dbReference type="Pfam" id="PF00023">
    <property type="entry name" value="Ank"/>
    <property type="match status" value="1"/>
</dbReference>
<sequence length="196" mass="20341">MPLSTLHRAAVEGDAEAVARLLDDSADAAALAAAATDDDLGMTALDFAAFKGHPEILATAADDAGCLPLHWAARYCQAEAAGLLLEAAPRSLALAKGSSLARRLYAEVVASHACNLGDWHLVPLACPGLAAALPAVLQRSEWEAAQLARRLPAEDTQRLQLAALALNRAQARAGLPLPQPLVWRILTLSCAGEGGC</sequence>
<name>A0AAD5DKU0_9CHLO</name>
<keyword evidence="2" id="KW-1185">Reference proteome</keyword>
<proteinExistence type="predicted"/>
<protein>
    <submittedName>
        <fullName evidence="1">Uncharacterized protein</fullName>
    </submittedName>
</protein>
<dbReference type="Proteomes" id="UP001205105">
    <property type="component" value="Unassembled WGS sequence"/>
</dbReference>
<dbReference type="SUPFAM" id="SSF48403">
    <property type="entry name" value="Ankyrin repeat"/>
    <property type="match status" value="1"/>
</dbReference>
<evidence type="ECO:0000313" key="2">
    <source>
        <dbReference type="Proteomes" id="UP001205105"/>
    </source>
</evidence>
<organism evidence="1 2">
    <name type="scientific">Chlorella ohadii</name>
    <dbReference type="NCBI Taxonomy" id="2649997"/>
    <lineage>
        <taxon>Eukaryota</taxon>
        <taxon>Viridiplantae</taxon>
        <taxon>Chlorophyta</taxon>
        <taxon>core chlorophytes</taxon>
        <taxon>Trebouxiophyceae</taxon>
        <taxon>Chlorellales</taxon>
        <taxon>Chlorellaceae</taxon>
        <taxon>Chlorella clade</taxon>
        <taxon>Chlorella</taxon>
    </lineage>
</organism>
<dbReference type="EMBL" id="JADXDR010000095">
    <property type="protein sequence ID" value="KAI7839785.1"/>
    <property type="molecule type" value="Genomic_DNA"/>
</dbReference>
<dbReference type="Gene3D" id="1.25.40.20">
    <property type="entry name" value="Ankyrin repeat-containing domain"/>
    <property type="match status" value="1"/>
</dbReference>
<dbReference type="AlphaFoldDB" id="A0AAD5DKU0"/>
<accession>A0AAD5DKU0</accession>
<dbReference type="InterPro" id="IPR036770">
    <property type="entry name" value="Ankyrin_rpt-contain_sf"/>
</dbReference>
<dbReference type="InterPro" id="IPR002110">
    <property type="entry name" value="Ankyrin_rpt"/>
</dbReference>